<evidence type="ECO:0000256" key="4">
    <source>
        <dbReference type="ARBA" id="ARBA00022723"/>
    </source>
</evidence>
<sequence>MSATVSTTAETTTEATAPAAAATTASAATTAPTGPRPTTGRASLRQRLRRVAEAAVTPLELDDVLDVFHPLRKGADLRAKVVAVQPETAQSATIVLKPGRDWAGHVPGQYLRVGVDVDGVRLWRTYSLTHGPRADGCISITVKAIPDGVVSNHLVHHLTPGQMIHLGQADGDFVLPDPLPAKLLMVTAGSGITPVIGMLRNMFSRATPVRADIVLLHSALSRSEVIFGDELRQYAAEGRLRLVELHTDRDGMLDVADPATGLAALVPDLAERTTYACGPVGLLDALEAHHGEAGLPLHIERFRTAVVATGEGGTLSFTGPTGGGTVVEADGATTILDAAESAGVLMPSGCRMGVCFGCVLPLREGAVRDLRNGELTVAQPGDGVNIQTCISAAAGPCEITH</sequence>
<dbReference type="PROSITE" id="PS51085">
    <property type="entry name" value="2FE2S_FER_2"/>
    <property type="match status" value="1"/>
</dbReference>
<dbReference type="Gene3D" id="3.40.50.80">
    <property type="entry name" value="Nucleotide-binding domain of ferredoxin-NADP reductase (FNR) module"/>
    <property type="match status" value="1"/>
</dbReference>
<keyword evidence="8" id="KW-0411">Iron-sulfur</keyword>
<dbReference type="InterPro" id="IPR017938">
    <property type="entry name" value="Riboflavin_synthase-like_b-brl"/>
</dbReference>
<evidence type="ECO:0000256" key="6">
    <source>
        <dbReference type="ARBA" id="ARBA00023002"/>
    </source>
</evidence>
<protein>
    <submittedName>
        <fullName evidence="12">Ferredoxin reductase</fullName>
    </submittedName>
</protein>
<dbReference type="Pfam" id="PF00970">
    <property type="entry name" value="FAD_binding_6"/>
    <property type="match status" value="1"/>
</dbReference>
<accession>A0ABV1P3F4</accession>
<proteinExistence type="predicted"/>
<dbReference type="Proteomes" id="UP001482520">
    <property type="component" value="Unassembled WGS sequence"/>
</dbReference>
<dbReference type="EMBL" id="JBEGDP010000033">
    <property type="protein sequence ID" value="MEQ7849279.1"/>
    <property type="molecule type" value="Genomic_DNA"/>
</dbReference>
<keyword evidence="5" id="KW-0274">FAD</keyword>
<dbReference type="Gene3D" id="2.40.30.10">
    <property type="entry name" value="Translation factors"/>
    <property type="match status" value="1"/>
</dbReference>
<evidence type="ECO:0000259" key="11">
    <source>
        <dbReference type="PROSITE" id="PS51384"/>
    </source>
</evidence>
<evidence type="ECO:0000313" key="12">
    <source>
        <dbReference type="EMBL" id="MEQ7849279.1"/>
    </source>
</evidence>
<dbReference type="RefSeq" id="WP_349805574.1">
    <property type="nucleotide sequence ID" value="NZ_JBEGDP010000033.1"/>
</dbReference>
<evidence type="ECO:0000259" key="10">
    <source>
        <dbReference type="PROSITE" id="PS51085"/>
    </source>
</evidence>
<comment type="caution">
    <text evidence="12">The sequence shown here is derived from an EMBL/GenBank/DDBJ whole genome shotgun (WGS) entry which is preliminary data.</text>
</comment>
<dbReference type="PROSITE" id="PS51384">
    <property type="entry name" value="FAD_FR"/>
    <property type="match status" value="1"/>
</dbReference>
<keyword evidence="13" id="KW-1185">Reference proteome</keyword>
<dbReference type="SUPFAM" id="SSF52343">
    <property type="entry name" value="Ferredoxin reductase-like, C-terminal NADP-linked domain"/>
    <property type="match status" value="1"/>
</dbReference>
<keyword evidence="4" id="KW-0479">Metal-binding</keyword>
<dbReference type="InterPro" id="IPR001041">
    <property type="entry name" value="2Fe-2S_ferredoxin-type"/>
</dbReference>
<comment type="cofactor">
    <cofactor evidence="1">
        <name>FAD</name>
        <dbReference type="ChEBI" id="CHEBI:57692"/>
    </cofactor>
</comment>
<evidence type="ECO:0000256" key="8">
    <source>
        <dbReference type="ARBA" id="ARBA00023014"/>
    </source>
</evidence>
<dbReference type="InterPro" id="IPR050415">
    <property type="entry name" value="MRET"/>
</dbReference>
<dbReference type="InterPro" id="IPR017927">
    <property type="entry name" value="FAD-bd_FR_type"/>
</dbReference>
<evidence type="ECO:0000256" key="3">
    <source>
        <dbReference type="ARBA" id="ARBA00022714"/>
    </source>
</evidence>
<keyword evidence="3" id="KW-0001">2Fe-2S</keyword>
<evidence type="ECO:0000256" key="9">
    <source>
        <dbReference type="SAM" id="MobiDB-lite"/>
    </source>
</evidence>
<dbReference type="SUPFAM" id="SSF54292">
    <property type="entry name" value="2Fe-2S ferredoxin-like"/>
    <property type="match status" value="1"/>
</dbReference>
<feature type="domain" description="2Fe-2S ferredoxin-type" evidence="10">
    <location>
        <begin position="313"/>
        <end position="401"/>
    </location>
</feature>
<dbReference type="SUPFAM" id="SSF63380">
    <property type="entry name" value="Riboflavin synthase domain-like"/>
    <property type="match status" value="1"/>
</dbReference>
<dbReference type="InterPro" id="IPR036010">
    <property type="entry name" value="2Fe-2S_ferredoxin-like_sf"/>
</dbReference>
<dbReference type="CDD" id="cd06216">
    <property type="entry name" value="FNR_iron_sulfur_binding_2"/>
    <property type="match status" value="1"/>
</dbReference>
<feature type="region of interest" description="Disordered" evidence="9">
    <location>
        <begin position="1"/>
        <end position="42"/>
    </location>
</feature>
<dbReference type="CDD" id="cd00207">
    <property type="entry name" value="fer2"/>
    <property type="match status" value="1"/>
</dbReference>
<evidence type="ECO:0000313" key="13">
    <source>
        <dbReference type="Proteomes" id="UP001482520"/>
    </source>
</evidence>
<name>A0ABV1P3F4_9ACTN</name>
<dbReference type="Pfam" id="PF00175">
    <property type="entry name" value="NAD_binding_1"/>
    <property type="match status" value="1"/>
</dbReference>
<keyword evidence="2" id="KW-0285">Flavoprotein</keyword>
<evidence type="ECO:0000256" key="7">
    <source>
        <dbReference type="ARBA" id="ARBA00023004"/>
    </source>
</evidence>
<dbReference type="InterPro" id="IPR001433">
    <property type="entry name" value="OxRdtase_FAD/NAD-bd"/>
</dbReference>
<dbReference type="InterPro" id="IPR039261">
    <property type="entry name" value="FNR_nucleotide-bd"/>
</dbReference>
<dbReference type="PANTHER" id="PTHR47354">
    <property type="entry name" value="NADH OXIDOREDUCTASE HCR"/>
    <property type="match status" value="1"/>
</dbReference>
<evidence type="ECO:0000256" key="5">
    <source>
        <dbReference type="ARBA" id="ARBA00022827"/>
    </source>
</evidence>
<evidence type="ECO:0000256" key="1">
    <source>
        <dbReference type="ARBA" id="ARBA00001974"/>
    </source>
</evidence>
<keyword evidence="6" id="KW-0560">Oxidoreductase</keyword>
<feature type="domain" description="FAD-binding FR-type" evidence="11">
    <location>
        <begin position="74"/>
        <end position="176"/>
    </location>
</feature>
<dbReference type="PANTHER" id="PTHR47354:SF6">
    <property type="entry name" value="NADH OXIDOREDUCTASE HCR"/>
    <property type="match status" value="1"/>
</dbReference>
<dbReference type="InterPro" id="IPR012675">
    <property type="entry name" value="Beta-grasp_dom_sf"/>
</dbReference>
<dbReference type="Pfam" id="PF00111">
    <property type="entry name" value="Fer2"/>
    <property type="match status" value="1"/>
</dbReference>
<evidence type="ECO:0000256" key="2">
    <source>
        <dbReference type="ARBA" id="ARBA00022630"/>
    </source>
</evidence>
<organism evidence="12 13">
    <name type="scientific">Nocardioides kribbensis</name>
    <dbReference type="NCBI Taxonomy" id="305517"/>
    <lineage>
        <taxon>Bacteria</taxon>
        <taxon>Bacillati</taxon>
        <taxon>Actinomycetota</taxon>
        <taxon>Actinomycetes</taxon>
        <taxon>Propionibacteriales</taxon>
        <taxon>Nocardioidaceae</taxon>
        <taxon>Nocardioides</taxon>
    </lineage>
</organism>
<dbReference type="InterPro" id="IPR008333">
    <property type="entry name" value="Cbr1-like_FAD-bd_dom"/>
</dbReference>
<dbReference type="Gene3D" id="3.10.20.30">
    <property type="match status" value="1"/>
</dbReference>
<keyword evidence="7" id="KW-0408">Iron</keyword>
<gene>
    <name evidence="12" type="ORF">V6R90_18535</name>
</gene>
<reference evidence="12 13" key="1">
    <citation type="submission" date="2024-02" db="EMBL/GenBank/DDBJ databases">
        <title>Full genome sequence of Nocardioides kribbensis.</title>
        <authorList>
            <person name="Poletto B.L."/>
            <person name="Silva G."/>
            <person name="Galante D."/>
            <person name="Campos K.R."/>
            <person name="Santos M.B.N."/>
            <person name="Sacchi C.T."/>
        </authorList>
    </citation>
    <scope>NUCLEOTIDE SEQUENCE [LARGE SCALE GENOMIC DNA]</scope>
    <source>
        <strain evidence="12 13">O4R</strain>
    </source>
</reference>